<reference evidence="1 2" key="1">
    <citation type="submission" date="2016-11" db="EMBL/GenBank/DDBJ databases">
        <authorList>
            <person name="Jaros S."/>
            <person name="Januszkiewicz K."/>
            <person name="Wedrychowicz H."/>
        </authorList>
    </citation>
    <scope>NUCLEOTIDE SEQUENCE [LARGE SCALE GENOMIC DNA]</scope>
    <source>
        <strain evidence="1 2">DSM 21074</strain>
    </source>
</reference>
<dbReference type="AlphaFoldDB" id="A0A1M6GJL4"/>
<accession>A0A1M6GJL4</accession>
<name>A0A1M6GJL4_9BACT</name>
<gene>
    <name evidence="1" type="ORF">SAMN02745146_2286</name>
</gene>
<dbReference type="OrthoDB" id="986850at2"/>
<sequence length="260" mass="28973">MSKLRLYLNATGNDADAYKRAVAAALIIAKDNSDIKKIVLLTPKKEIYDLLVGVFTPNQIKSATKGGFKFNPSEPLIKTEALTTYRGGNNLSSEVVITCGLDSDEIFLVEGYSSVVAIVAVSWVPHQLEKWVKTWDPRELRNNPLPVTPYPQPSCITKYALSDLNEFVAKDKSLRSHSNESVTVTYLMTLHKYDSPIDSDTAGAYLTSQFAWKTDRVKEAQEIINQLNAGGSPKGGKPEQMQKHYERWKKECEAETATII</sequence>
<dbReference type="Proteomes" id="UP000184418">
    <property type="component" value="Unassembled WGS sequence"/>
</dbReference>
<proteinExistence type="predicted"/>
<organism evidence="1 2">
    <name type="scientific">Hymenobacter daecheongensis DSM 21074</name>
    <dbReference type="NCBI Taxonomy" id="1121955"/>
    <lineage>
        <taxon>Bacteria</taxon>
        <taxon>Pseudomonadati</taxon>
        <taxon>Bacteroidota</taxon>
        <taxon>Cytophagia</taxon>
        <taxon>Cytophagales</taxon>
        <taxon>Hymenobacteraceae</taxon>
        <taxon>Hymenobacter</taxon>
    </lineage>
</organism>
<evidence type="ECO:0000313" key="1">
    <source>
        <dbReference type="EMBL" id="SHJ10118.1"/>
    </source>
</evidence>
<protein>
    <submittedName>
        <fullName evidence="1">Uncharacterized protein</fullName>
    </submittedName>
</protein>
<dbReference type="RefSeq" id="WP_143164096.1">
    <property type="nucleotide sequence ID" value="NZ_FQYN01000004.1"/>
</dbReference>
<keyword evidence="2" id="KW-1185">Reference proteome</keyword>
<dbReference type="STRING" id="1121955.SAMN02745146_2286"/>
<evidence type="ECO:0000313" key="2">
    <source>
        <dbReference type="Proteomes" id="UP000184418"/>
    </source>
</evidence>
<dbReference type="EMBL" id="FQYN01000004">
    <property type="protein sequence ID" value="SHJ10118.1"/>
    <property type="molecule type" value="Genomic_DNA"/>
</dbReference>